<feature type="transmembrane region" description="Helical" evidence="1">
    <location>
        <begin position="318"/>
        <end position="337"/>
    </location>
</feature>
<dbReference type="OMA" id="DHQSEHG"/>
<protein>
    <submittedName>
        <fullName evidence="2">Uncharacterized protein</fullName>
    </submittedName>
</protein>
<feature type="transmembrane region" description="Helical" evidence="1">
    <location>
        <begin position="224"/>
        <end position="242"/>
    </location>
</feature>
<evidence type="ECO:0000313" key="3">
    <source>
        <dbReference type="Proteomes" id="UP000008974"/>
    </source>
</evidence>
<feature type="transmembrane region" description="Helical" evidence="1">
    <location>
        <begin position="294"/>
        <end position="312"/>
    </location>
</feature>
<accession>E1F0Q2</accession>
<reference evidence="2 3" key="1">
    <citation type="journal article" date="2010" name="BMC Genomics">
        <title>Genome analysis and comparative genomics of a Giardia intestinalis assemblage E isolate.</title>
        <authorList>
            <person name="Jerlstrom-Hultqvist J."/>
            <person name="Franzen O."/>
            <person name="Ankarklev J."/>
            <person name="Xu F."/>
            <person name="Nohynkova E."/>
            <person name="Andersson J.O."/>
            <person name="Svard S.G."/>
            <person name="Andersson B."/>
        </authorList>
    </citation>
    <scope>NUCLEOTIDE SEQUENCE [LARGE SCALE GENOMIC DNA]</scope>
    <source>
        <strain evidence="2 3">P15</strain>
    </source>
</reference>
<keyword evidence="1" id="KW-1133">Transmembrane helix</keyword>
<evidence type="ECO:0000313" key="2">
    <source>
        <dbReference type="EMBL" id="EFO63982.1"/>
    </source>
</evidence>
<dbReference type="OrthoDB" id="10257048at2759"/>
<feature type="transmembrane region" description="Helical" evidence="1">
    <location>
        <begin position="254"/>
        <end position="282"/>
    </location>
</feature>
<organism evidence="2 3">
    <name type="scientific">Giardia intestinalis (strain P15)</name>
    <name type="common">Giardia lamblia</name>
    <dbReference type="NCBI Taxonomy" id="658858"/>
    <lineage>
        <taxon>Eukaryota</taxon>
        <taxon>Metamonada</taxon>
        <taxon>Diplomonadida</taxon>
        <taxon>Hexamitidae</taxon>
        <taxon>Giardiinae</taxon>
        <taxon>Giardia</taxon>
    </lineage>
</organism>
<feature type="transmembrane region" description="Helical" evidence="1">
    <location>
        <begin position="30"/>
        <end position="50"/>
    </location>
</feature>
<sequence>MREIETSESTVSVDHGGVYTFLPSDSFPPMVHSALVIVVYGGEVLQNIIFTHLAHLRRCSKHYASKIPLIAVAPNKIEDITSLQLEQALAHYTRIIVVSIYGPESSYISLHDSTRSQILLNPILFPELSTHPNSELYNYIHSHIAHGAYSTQRPLALPPKFVMSKRHSIIEHVSIMLSTPDQSVPKFIHYLSSLVALQDHQSEHGHRHYVARCPRTYIEDQKRIALFFPFSLWALAGIAIAYNHYQSTRWSQRLYFSTLVLLASAPLGPMLLSRALAIYASINLKIRRPCAAHNRLYLISLGVVILSIQVDAATRLSICLPLVILLNIVHGAIRHLLYQKYRERNYHGKAGEVLPTHSLSYSIKMLRSVKDRISPSFLCKKPCTEFQSNRD</sequence>
<dbReference type="AlphaFoldDB" id="E1F0Q2"/>
<gene>
    <name evidence="2" type="ORF">GLP15_38</name>
</gene>
<dbReference type="Proteomes" id="UP000008974">
    <property type="component" value="Unassembled WGS sequence"/>
</dbReference>
<proteinExistence type="predicted"/>
<dbReference type="VEuPathDB" id="GiardiaDB:GLP15_38"/>
<name>E1F0Q2_GIAIA</name>
<evidence type="ECO:0000256" key="1">
    <source>
        <dbReference type="SAM" id="Phobius"/>
    </source>
</evidence>
<comment type="caution">
    <text evidence="2">The sequence shown here is derived from an EMBL/GenBank/DDBJ whole genome shotgun (WGS) entry which is preliminary data.</text>
</comment>
<keyword evidence="1" id="KW-0472">Membrane</keyword>
<keyword evidence="1" id="KW-0812">Transmembrane</keyword>
<dbReference type="EMBL" id="ACVC01000109">
    <property type="protein sequence ID" value="EFO63982.1"/>
    <property type="molecule type" value="Genomic_DNA"/>
</dbReference>